<organism evidence="3 4">
    <name type="scientific">Peptococcus niger</name>
    <dbReference type="NCBI Taxonomy" id="2741"/>
    <lineage>
        <taxon>Bacteria</taxon>
        <taxon>Bacillati</taxon>
        <taxon>Bacillota</taxon>
        <taxon>Clostridia</taxon>
        <taxon>Eubacteriales</taxon>
        <taxon>Peptococcaceae</taxon>
        <taxon>Peptococcus</taxon>
    </lineage>
</organism>
<proteinExistence type="predicted"/>
<evidence type="ECO:0000313" key="3">
    <source>
        <dbReference type="EMBL" id="SDE08169.1"/>
    </source>
</evidence>
<reference evidence="3 4" key="1">
    <citation type="submission" date="2016-10" db="EMBL/GenBank/DDBJ databases">
        <authorList>
            <person name="de Groot N.N."/>
        </authorList>
    </citation>
    <scope>NUCLEOTIDE SEQUENCE [LARGE SCALE GENOMIC DNA]</scope>
    <source>
        <strain evidence="3 4">DSM 20475</strain>
    </source>
</reference>
<accession>A0A1G7A027</accession>
<dbReference type="STRING" id="2741.SAMN04489866_11715"/>
<keyword evidence="1" id="KW-0732">Signal</keyword>
<gene>
    <name evidence="3" type="ORF">SAMN04489866_11715</name>
</gene>
<evidence type="ECO:0000259" key="2">
    <source>
        <dbReference type="Pfam" id="PF07833"/>
    </source>
</evidence>
<dbReference type="EMBL" id="FNAF01000017">
    <property type="protein sequence ID" value="SDE08169.1"/>
    <property type="molecule type" value="Genomic_DNA"/>
</dbReference>
<dbReference type="InterPro" id="IPR012854">
    <property type="entry name" value="Cu_amine_oxidase-like_N"/>
</dbReference>
<dbReference type="InterPro" id="IPR036582">
    <property type="entry name" value="Mao_N_sf"/>
</dbReference>
<dbReference type="RefSeq" id="WP_159428069.1">
    <property type="nucleotide sequence ID" value="NZ_FNAF01000017.1"/>
</dbReference>
<dbReference type="Pfam" id="PF07833">
    <property type="entry name" value="Cu_amine_oxidN1"/>
    <property type="match status" value="1"/>
</dbReference>
<dbReference type="AlphaFoldDB" id="A0A1G7A027"/>
<feature type="signal peptide" evidence="1">
    <location>
        <begin position="1"/>
        <end position="20"/>
    </location>
</feature>
<dbReference type="Proteomes" id="UP000198995">
    <property type="component" value="Unassembled WGS sequence"/>
</dbReference>
<feature type="domain" description="Copper amine oxidase-like N-terminal" evidence="2">
    <location>
        <begin position="365"/>
        <end position="468"/>
    </location>
</feature>
<protein>
    <submittedName>
        <fullName evidence="3">Copper amine oxidase N-terminal domain-containing protein</fullName>
    </submittedName>
</protein>
<feature type="chain" id="PRO_5038566730" evidence="1">
    <location>
        <begin position="21"/>
        <end position="480"/>
    </location>
</feature>
<dbReference type="Gene3D" id="3.30.457.10">
    <property type="entry name" value="Copper amine oxidase-like, N-terminal domain"/>
    <property type="match status" value="1"/>
</dbReference>
<sequence length="480" mass="52582">MIRKKLMAGLTAFAFIFSTAGGVVPPQPAQAAETEHSVDIYNFTQDTEKVLVFTKGVEAGDVFRVTLTSADGREYSLGAGVIRKYDQEVLELTPTQYPMLKNLRAGDKLTVEIIPERGSRFENTVTLDGVKVKPASMTLAEPTIIKDKRAQTLTVCFDRDYKPSSSDFLQFVPYDKDGKRMDRRDAQEFNILDQDLRTRNSSQELSLRFTPAKEAAYYEIQYVSGNTIVDDLTLKVPVGADFANPSELLLEYPSTKVKLGETVQPKAYLKNKDGEKMDVTSTAIFTYTGVAMENAGRSKGGFTVKKDEKYIGQKVIVTAVAGGCTDTVTLTVVGRDGSSEQGDVPGVPNGKTGVIMNINSKEMMINGQKKAIDAPPIIRDDRTFVPVRAVAEAFGAKVTFDDKNYVVNIELDGNTIAMPIGQKNYTVNGQTRAMDVAPYIVSGVDRTMIPVRFAAEAMGFKVSTTQNNDGTTASVIFKNY</sequence>
<evidence type="ECO:0000256" key="1">
    <source>
        <dbReference type="SAM" id="SignalP"/>
    </source>
</evidence>
<dbReference type="SUPFAM" id="SSF55383">
    <property type="entry name" value="Copper amine oxidase, domain N"/>
    <property type="match status" value="1"/>
</dbReference>
<dbReference type="OrthoDB" id="9816096at2"/>
<keyword evidence="4" id="KW-1185">Reference proteome</keyword>
<name>A0A1G7A027_PEPNI</name>
<evidence type="ECO:0000313" key="4">
    <source>
        <dbReference type="Proteomes" id="UP000198995"/>
    </source>
</evidence>